<dbReference type="PROSITE" id="PS50001">
    <property type="entry name" value="SH2"/>
    <property type="match status" value="1"/>
</dbReference>
<dbReference type="Gene3D" id="3.10.20.90">
    <property type="entry name" value="Phosphatidylinositol 3-kinase Catalytic Subunit, Chain A, domain 1"/>
    <property type="match status" value="1"/>
</dbReference>
<dbReference type="Pfam" id="PF00017">
    <property type="entry name" value="SH2"/>
    <property type="match status" value="1"/>
</dbReference>
<keyword evidence="10" id="KW-1185">Reference proteome</keyword>
<gene>
    <name evidence="11 12" type="primary">LOC110982488</name>
</gene>
<dbReference type="SMART" id="SM00252">
    <property type="entry name" value="SH2"/>
    <property type="match status" value="1"/>
</dbReference>
<evidence type="ECO:0000259" key="8">
    <source>
        <dbReference type="PROSITE" id="PS50003"/>
    </source>
</evidence>
<protein>
    <submittedName>
        <fullName evidence="11 12">Growth factor receptor-bound protein 14-like isoform X1</fullName>
    </submittedName>
</protein>
<dbReference type="InterPro" id="IPR000159">
    <property type="entry name" value="RA_dom"/>
</dbReference>
<dbReference type="Gene3D" id="3.30.505.10">
    <property type="entry name" value="SH2 domain"/>
    <property type="match status" value="1"/>
</dbReference>
<dbReference type="CDD" id="cd01259">
    <property type="entry name" value="PH_APBB1IP"/>
    <property type="match status" value="1"/>
</dbReference>
<dbReference type="PANTHER" id="PTHR11243:SF38">
    <property type="entry name" value="GROWTH FACTOR RECEPTOR-BOUND PROTEIN 14-LIKE ISOFORM X1"/>
    <property type="match status" value="1"/>
</dbReference>
<dbReference type="InterPro" id="IPR001849">
    <property type="entry name" value="PH_domain"/>
</dbReference>
<dbReference type="RefSeq" id="XP_022096618.1">
    <property type="nucleotide sequence ID" value="XM_022240926.1"/>
</dbReference>
<feature type="domain" description="Ras-associating" evidence="9">
    <location>
        <begin position="211"/>
        <end position="297"/>
    </location>
</feature>
<dbReference type="InterPro" id="IPR029071">
    <property type="entry name" value="Ubiquitin-like_domsf"/>
</dbReference>
<feature type="compositionally biased region" description="Polar residues" evidence="6">
    <location>
        <begin position="559"/>
        <end position="570"/>
    </location>
</feature>
<dbReference type="SMART" id="SM00233">
    <property type="entry name" value="PH"/>
    <property type="match status" value="1"/>
</dbReference>
<evidence type="ECO:0000256" key="4">
    <source>
        <dbReference type="ARBA" id="ARBA00022999"/>
    </source>
</evidence>
<dbReference type="PROSITE" id="PS50200">
    <property type="entry name" value="RA"/>
    <property type="match status" value="1"/>
</dbReference>
<dbReference type="SUPFAM" id="SSF50729">
    <property type="entry name" value="PH domain-like"/>
    <property type="match status" value="1"/>
</dbReference>
<dbReference type="AlphaFoldDB" id="A0A8B7YTJ9"/>
<evidence type="ECO:0000256" key="1">
    <source>
        <dbReference type="ARBA" id="ARBA00004496"/>
    </source>
</evidence>
<sequence length="705" mass="79202">MSHVTMEMSHRGSHLHNGLSSYSHHHGGVMGHMGLGSAGERVSSSHQHVACSPAGEHVAIIKGCRLSYDVDLDALINDMNTFPAYNEERPLLESMENLSHLQDSSSYEFCSKSASQSALNVGRTIPKPKLDWTWRSKSTSGTPVVEHAKLKLSTSLPERREQKEVAGDDEVPNPFPGLKTMGVGSAVENLYIAQKSKDKLSLTNGDQSEVPQFPIRVYCEDGTTKLCGVHPSLTVQDMCALMVYKMHTSDDKSWSLIEELTDMDLERTLEDHELPSTVFKSWPQNSNNKLHFRKDFRKYEIFQNPGQFFPEEMLVDEDDSDSPTLSCKRPKTPWLLDLLSTADKIPEIQGYLHIREGHKKSWKKMFCLLRENGLYYSGKGNSKDSRHLHFFVQFSDVNIYQATNAKKKYHAPTDYMFCIKPNKGKSETKDLKCFCAESERSRQCWLATMRFVKYGSLLRENYNSALHRTAKTKAANSNSAMKDMKICTERAAMDFSGDQGRVIDNPSEAIAIARQEGFNWRRRGGQRSFEGPSLTSPRQAIASSPRFVFNPLHKDLHNTTCYGTQPSSPRHNGGSPRGSAHHGNCSPAGQRLGGFKSAGIHMTQPWFHSGLTREQTHELFAKKGMVDGMFLVRESQRIAGAYVLSFSFNQKVKHYQINVVESCGQVFFTLDEGSTKFTDLIQLVEFYMVNAVGLPTPLLHACSSV</sequence>
<dbReference type="GO" id="GO:0007165">
    <property type="term" value="P:signal transduction"/>
    <property type="evidence" value="ECO:0007669"/>
    <property type="project" value="InterPro"/>
</dbReference>
<dbReference type="InterPro" id="IPR039664">
    <property type="entry name" value="GRB/APBB1IP"/>
</dbReference>
<dbReference type="PROSITE" id="PS50003">
    <property type="entry name" value="PH_DOMAIN"/>
    <property type="match status" value="1"/>
</dbReference>
<evidence type="ECO:0000256" key="2">
    <source>
        <dbReference type="ARBA" id="ARBA00006708"/>
    </source>
</evidence>
<evidence type="ECO:0000259" key="7">
    <source>
        <dbReference type="PROSITE" id="PS50001"/>
    </source>
</evidence>
<evidence type="ECO:0000259" key="9">
    <source>
        <dbReference type="PROSITE" id="PS50200"/>
    </source>
</evidence>
<dbReference type="InterPro" id="IPR000980">
    <property type="entry name" value="SH2"/>
</dbReference>
<dbReference type="Gene3D" id="2.30.29.30">
    <property type="entry name" value="Pleckstrin-homology domain (PH domain)/Phosphotyrosine-binding domain (PTB)"/>
    <property type="match status" value="1"/>
</dbReference>
<comment type="subcellular location">
    <subcellularLocation>
        <location evidence="1">Cytoplasm</location>
    </subcellularLocation>
</comment>
<dbReference type="InterPro" id="IPR015042">
    <property type="entry name" value="BPS-dom"/>
</dbReference>
<dbReference type="Pfam" id="PF21989">
    <property type="entry name" value="RA_2"/>
    <property type="match status" value="1"/>
</dbReference>
<dbReference type="PANTHER" id="PTHR11243">
    <property type="entry name" value="GROWTH FACTOR RECEPTOR-BOUND PROTEIN"/>
    <property type="match status" value="1"/>
</dbReference>
<keyword evidence="3" id="KW-0963">Cytoplasm</keyword>
<dbReference type="SUPFAM" id="SSF54236">
    <property type="entry name" value="Ubiquitin-like"/>
    <property type="match status" value="1"/>
</dbReference>
<dbReference type="Pfam" id="PF08947">
    <property type="entry name" value="BPS"/>
    <property type="match status" value="1"/>
</dbReference>
<feature type="domain" description="SH2" evidence="7">
    <location>
        <begin position="606"/>
        <end position="702"/>
    </location>
</feature>
<dbReference type="KEGG" id="aplc:110982488"/>
<dbReference type="SMART" id="SM00314">
    <property type="entry name" value="RA"/>
    <property type="match status" value="1"/>
</dbReference>
<feature type="region of interest" description="Disordered" evidence="6">
    <location>
        <begin position="559"/>
        <end position="588"/>
    </location>
</feature>
<evidence type="ECO:0000313" key="10">
    <source>
        <dbReference type="Proteomes" id="UP000694845"/>
    </source>
</evidence>
<dbReference type="InterPro" id="IPR039665">
    <property type="entry name" value="PH_APBB1IP"/>
</dbReference>
<dbReference type="OrthoDB" id="6278443at2759"/>
<dbReference type="Proteomes" id="UP000694845">
    <property type="component" value="Unplaced"/>
</dbReference>
<dbReference type="GeneID" id="110982488"/>
<accession>A0A8B7YTJ9</accession>
<dbReference type="SUPFAM" id="SSF55550">
    <property type="entry name" value="SH2 domain"/>
    <property type="match status" value="1"/>
</dbReference>
<evidence type="ECO:0000256" key="5">
    <source>
        <dbReference type="PROSITE-ProRule" id="PRU00191"/>
    </source>
</evidence>
<comment type="similarity">
    <text evidence="2">Belongs to the GRB7/10/14 family.</text>
</comment>
<name>A0A8B7YTJ9_ACAPL</name>
<reference evidence="11 12" key="1">
    <citation type="submission" date="2025-04" db="UniProtKB">
        <authorList>
            <consortium name="RefSeq"/>
        </authorList>
    </citation>
    <scope>IDENTIFICATION</scope>
</reference>
<organism evidence="10 12">
    <name type="scientific">Acanthaster planci</name>
    <name type="common">Crown-of-thorns starfish</name>
    <dbReference type="NCBI Taxonomy" id="133434"/>
    <lineage>
        <taxon>Eukaryota</taxon>
        <taxon>Metazoa</taxon>
        <taxon>Echinodermata</taxon>
        <taxon>Eleutherozoa</taxon>
        <taxon>Asterozoa</taxon>
        <taxon>Asteroidea</taxon>
        <taxon>Valvatacea</taxon>
        <taxon>Valvatida</taxon>
        <taxon>Acanthasteridae</taxon>
        <taxon>Acanthaster</taxon>
    </lineage>
</organism>
<proteinExistence type="inferred from homology"/>
<dbReference type="RefSeq" id="XP_022096617.1">
    <property type="nucleotide sequence ID" value="XM_022240925.1"/>
</dbReference>
<dbReference type="PRINTS" id="PR00401">
    <property type="entry name" value="SH2DOMAIN"/>
</dbReference>
<feature type="compositionally biased region" description="Basic and acidic residues" evidence="6">
    <location>
        <begin position="157"/>
        <end position="166"/>
    </location>
</feature>
<dbReference type="GO" id="GO:0005737">
    <property type="term" value="C:cytoplasm"/>
    <property type="evidence" value="ECO:0007669"/>
    <property type="project" value="UniProtKB-SubCell"/>
</dbReference>
<keyword evidence="4 5" id="KW-0727">SH2 domain</keyword>
<dbReference type="InterPro" id="IPR011993">
    <property type="entry name" value="PH-like_dom_sf"/>
</dbReference>
<dbReference type="InterPro" id="IPR036860">
    <property type="entry name" value="SH2_dom_sf"/>
</dbReference>
<evidence type="ECO:0000256" key="3">
    <source>
        <dbReference type="ARBA" id="ARBA00022490"/>
    </source>
</evidence>
<evidence type="ECO:0000256" key="6">
    <source>
        <dbReference type="SAM" id="MobiDB-lite"/>
    </source>
</evidence>
<dbReference type="Pfam" id="PF00169">
    <property type="entry name" value="PH"/>
    <property type="match status" value="1"/>
</dbReference>
<feature type="domain" description="PH" evidence="8">
    <location>
        <begin position="345"/>
        <end position="454"/>
    </location>
</feature>
<evidence type="ECO:0000313" key="11">
    <source>
        <dbReference type="RefSeq" id="XP_022096617.1"/>
    </source>
</evidence>
<evidence type="ECO:0000313" key="12">
    <source>
        <dbReference type="RefSeq" id="XP_022096618.1"/>
    </source>
</evidence>
<feature type="region of interest" description="Disordered" evidence="6">
    <location>
        <begin position="156"/>
        <end position="176"/>
    </location>
</feature>